<evidence type="ECO:0000313" key="2">
    <source>
        <dbReference type="Proteomes" id="UP000197208"/>
    </source>
</evidence>
<reference evidence="1 2" key="1">
    <citation type="submission" date="2017-05" db="EMBL/GenBank/DDBJ databases">
        <title>De novo genome assembly of Deniococcus indicus strain DR1.</title>
        <authorList>
            <person name="Chauhan D."/>
            <person name="Yennamalli R.M."/>
            <person name="Priyadarshini R."/>
        </authorList>
    </citation>
    <scope>NUCLEOTIDE SEQUENCE [LARGE SCALE GENOMIC DNA]</scope>
    <source>
        <strain evidence="1 2">DR1</strain>
    </source>
</reference>
<name>A0A246BJI0_9DEIO</name>
<comment type="caution">
    <text evidence="1">The sequence shown here is derived from an EMBL/GenBank/DDBJ whole genome shotgun (WGS) entry which is preliminary data.</text>
</comment>
<dbReference type="EMBL" id="NHMK01000016">
    <property type="protein sequence ID" value="OWL95461.1"/>
    <property type="molecule type" value="Genomic_DNA"/>
</dbReference>
<dbReference type="RefSeq" id="WP_088248859.1">
    <property type="nucleotide sequence ID" value="NZ_NHMK01000016.1"/>
</dbReference>
<keyword evidence="2" id="KW-1185">Reference proteome</keyword>
<dbReference type="Proteomes" id="UP000197208">
    <property type="component" value="Unassembled WGS sequence"/>
</dbReference>
<gene>
    <name evidence="1" type="ORF">CBQ26_11920</name>
</gene>
<accession>A0A246BJI0</accession>
<dbReference type="AlphaFoldDB" id="A0A246BJI0"/>
<protein>
    <submittedName>
        <fullName evidence="1">Uncharacterized protein</fullName>
    </submittedName>
</protein>
<sequence>MLDKLEVLDHQKTQVLIGGLKQPVWFRHLIDSYLIDPGPAPRNVEVWYEPSRRLTIRLSRVDVERGQWDVTIWP</sequence>
<organism evidence="1 2">
    <name type="scientific">Deinococcus indicus</name>
    <dbReference type="NCBI Taxonomy" id="223556"/>
    <lineage>
        <taxon>Bacteria</taxon>
        <taxon>Thermotogati</taxon>
        <taxon>Deinococcota</taxon>
        <taxon>Deinococci</taxon>
        <taxon>Deinococcales</taxon>
        <taxon>Deinococcaceae</taxon>
        <taxon>Deinococcus</taxon>
    </lineage>
</organism>
<evidence type="ECO:0000313" key="1">
    <source>
        <dbReference type="EMBL" id="OWL95461.1"/>
    </source>
</evidence>
<proteinExistence type="predicted"/>